<accession>A0AAW9XAC6</accession>
<name>A0AAW9XAC6_ECOLX</name>
<dbReference type="Proteomes" id="UP000441160">
    <property type="component" value="Unassembled WGS sequence"/>
</dbReference>
<dbReference type="GO" id="GO:0005524">
    <property type="term" value="F:ATP binding"/>
    <property type="evidence" value="ECO:0007669"/>
    <property type="project" value="UniProtKB-KW"/>
</dbReference>
<gene>
    <name evidence="1" type="ORF">GP944_28245</name>
</gene>
<dbReference type="EMBL" id="WTRX01000397">
    <property type="protein sequence ID" value="MWU34476.1"/>
    <property type="molecule type" value="Genomic_DNA"/>
</dbReference>
<dbReference type="RefSeq" id="WP_160458996.1">
    <property type="nucleotide sequence ID" value="NZ_WTRX01000397.1"/>
</dbReference>
<evidence type="ECO:0000313" key="2">
    <source>
        <dbReference type="Proteomes" id="UP000441160"/>
    </source>
</evidence>
<protein>
    <submittedName>
        <fullName evidence="1">ATP-binding protein</fullName>
    </submittedName>
</protein>
<feature type="non-terminal residue" evidence="1">
    <location>
        <position position="144"/>
    </location>
</feature>
<proteinExistence type="predicted"/>
<reference evidence="1 2" key="1">
    <citation type="submission" date="2019-12" db="EMBL/GenBank/DDBJ databases">
        <title>Enteriobacteria Tanzani isolates_8377-8380.</title>
        <authorList>
            <person name="Subbiah M."/>
            <person name="Call D."/>
        </authorList>
    </citation>
    <scope>NUCLEOTIDE SEQUENCE [LARGE SCALE GENOMIC DNA]</scope>
    <source>
        <strain evidence="1 2">8378wB3</strain>
    </source>
</reference>
<comment type="caution">
    <text evidence="1">The sequence shown here is derived from an EMBL/GenBank/DDBJ whole genome shotgun (WGS) entry which is preliminary data.</text>
</comment>
<sequence>MTTMRHAPPNAAIMIEALRGLGYNTATALADIIDNSISAGARKVDLTFHWRESDCYIVVRDNGCGMSAAELDVAMRLGVKNPLTKRPGHDLGRFGLGLKTASFSQCRRLTVFSKKEGITTILRWDLDILAASTDDGWYLLEGAD</sequence>
<evidence type="ECO:0000313" key="1">
    <source>
        <dbReference type="EMBL" id="MWU34476.1"/>
    </source>
</evidence>
<organism evidence="1 2">
    <name type="scientific">Escherichia coli</name>
    <dbReference type="NCBI Taxonomy" id="562"/>
    <lineage>
        <taxon>Bacteria</taxon>
        <taxon>Pseudomonadati</taxon>
        <taxon>Pseudomonadota</taxon>
        <taxon>Gammaproteobacteria</taxon>
        <taxon>Enterobacterales</taxon>
        <taxon>Enterobacteriaceae</taxon>
        <taxon>Escherichia</taxon>
    </lineage>
</organism>
<dbReference type="SUPFAM" id="SSF55874">
    <property type="entry name" value="ATPase domain of HSP90 chaperone/DNA topoisomerase II/histidine kinase"/>
    <property type="match status" value="1"/>
</dbReference>
<keyword evidence="1" id="KW-0067">ATP-binding</keyword>
<dbReference type="Pfam" id="PF13589">
    <property type="entry name" value="HATPase_c_3"/>
    <property type="match status" value="1"/>
</dbReference>
<dbReference type="InterPro" id="IPR036890">
    <property type="entry name" value="HATPase_C_sf"/>
</dbReference>
<keyword evidence="1" id="KW-0547">Nucleotide-binding</keyword>
<dbReference type="AlphaFoldDB" id="A0AAW9XAC6"/>
<dbReference type="Gene3D" id="3.30.565.10">
    <property type="entry name" value="Histidine kinase-like ATPase, C-terminal domain"/>
    <property type="match status" value="1"/>
</dbReference>